<organism evidence="8 9">
    <name type="scientific">Actinoplanes siamensis</name>
    <dbReference type="NCBI Taxonomy" id="1223317"/>
    <lineage>
        <taxon>Bacteria</taxon>
        <taxon>Bacillati</taxon>
        <taxon>Actinomycetota</taxon>
        <taxon>Actinomycetes</taxon>
        <taxon>Micromonosporales</taxon>
        <taxon>Micromonosporaceae</taxon>
        <taxon>Actinoplanes</taxon>
    </lineage>
</organism>
<evidence type="ECO:0000313" key="8">
    <source>
        <dbReference type="EMBL" id="GIF04185.1"/>
    </source>
</evidence>
<dbReference type="InterPro" id="IPR023650">
    <property type="entry name" value="Beta-lactam_class-A_AS"/>
</dbReference>
<proteinExistence type="inferred from homology"/>
<evidence type="ECO:0000256" key="6">
    <source>
        <dbReference type="SAM" id="MobiDB-lite"/>
    </source>
</evidence>
<dbReference type="GO" id="GO:0008800">
    <property type="term" value="F:beta-lactamase activity"/>
    <property type="evidence" value="ECO:0007669"/>
    <property type="project" value="UniProtKB-UniRule"/>
</dbReference>
<feature type="region of interest" description="Disordered" evidence="6">
    <location>
        <begin position="169"/>
        <end position="191"/>
    </location>
</feature>
<dbReference type="PANTHER" id="PTHR35333">
    <property type="entry name" value="BETA-LACTAMASE"/>
    <property type="match status" value="1"/>
</dbReference>
<gene>
    <name evidence="8" type="primary">bla</name>
    <name evidence="8" type="ORF">Asi03nite_17230</name>
</gene>
<evidence type="ECO:0000256" key="1">
    <source>
        <dbReference type="ARBA" id="ARBA00009009"/>
    </source>
</evidence>
<dbReference type="PRINTS" id="PR00118">
    <property type="entry name" value="BLACTAMASEA"/>
</dbReference>
<accession>A0A919N4F3</accession>
<feature type="compositionally biased region" description="Basic and acidic residues" evidence="6">
    <location>
        <begin position="172"/>
        <end position="190"/>
    </location>
</feature>
<protein>
    <recommendedName>
        <fullName evidence="2 5">Beta-lactamase</fullName>
        <ecNumber evidence="2 5">3.5.2.6</ecNumber>
    </recommendedName>
</protein>
<dbReference type="PANTHER" id="PTHR35333:SF3">
    <property type="entry name" value="BETA-LACTAMASE-TYPE TRANSPEPTIDASE FOLD CONTAINING PROTEIN"/>
    <property type="match status" value="1"/>
</dbReference>
<comment type="similarity">
    <text evidence="1 5">Belongs to the class-A beta-lactamase family.</text>
</comment>
<evidence type="ECO:0000256" key="4">
    <source>
        <dbReference type="ARBA" id="ARBA00023251"/>
    </source>
</evidence>
<feature type="domain" description="Beta-lactamase class A catalytic" evidence="7">
    <location>
        <begin position="59"/>
        <end position="271"/>
    </location>
</feature>
<evidence type="ECO:0000259" key="7">
    <source>
        <dbReference type="Pfam" id="PF13354"/>
    </source>
</evidence>
<comment type="catalytic activity">
    <reaction evidence="5">
        <text>a beta-lactam + H2O = a substituted beta-amino acid</text>
        <dbReference type="Rhea" id="RHEA:20401"/>
        <dbReference type="ChEBI" id="CHEBI:15377"/>
        <dbReference type="ChEBI" id="CHEBI:35627"/>
        <dbReference type="ChEBI" id="CHEBI:140347"/>
        <dbReference type="EC" id="3.5.2.6"/>
    </reaction>
</comment>
<dbReference type="AlphaFoldDB" id="A0A919N4F3"/>
<dbReference type="InterPro" id="IPR012338">
    <property type="entry name" value="Beta-lactam/transpept-like"/>
</dbReference>
<sequence length="298" mass="30540">MTSTVLACLLLTACADTDHQPPPAAGSPPATGSPGSASTVSSADAEFAALERRFGARLGVYALDVASGRAVAYRADERFAYASTYKALAAAAILSRTTGAELARPVPVPAILDPSPVTGKHAGGSIGLGDAAEAAVRFSDNTAGNILLHELGGPDGFRSALRALGDNTTVPVRDEPTLNKAEPGDERDTSTPRVLARDLQAYVLGDVLPAADRRLLVDWLSGNATGDTLIRAGVPRGWTVADKSGAAAYGTRNDVAVVWPAAGRPIVLAVLSRRDSAAADRDDALVAHAATAVTEALR</sequence>
<keyword evidence="3 5" id="KW-0378">Hydrolase</keyword>
<keyword evidence="9" id="KW-1185">Reference proteome</keyword>
<dbReference type="InterPro" id="IPR045155">
    <property type="entry name" value="Beta-lactam_cat"/>
</dbReference>
<dbReference type="SUPFAM" id="SSF56601">
    <property type="entry name" value="beta-lactamase/transpeptidase-like"/>
    <property type="match status" value="1"/>
</dbReference>
<keyword evidence="4 5" id="KW-0046">Antibiotic resistance</keyword>
<dbReference type="EMBL" id="BOMW01000017">
    <property type="protein sequence ID" value="GIF04185.1"/>
    <property type="molecule type" value="Genomic_DNA"/>
</dbReference>
<name>A0A919N4F3_9ACTN</name>
<dbReference type="NCBIfam" id="NF033103">
    <property type="entry name" value="bla_class_A"/>
    <property type="match status" value="1"/>
</dbReference>
<dbReference type="PROSITE" id="PS00146">
    <property type="entry name" value="BETA_LACTAMASE_A"/>
    <property type="match status" value="1"/>
</dbReference>
<evidence type="ECO:0000256" key="5">
    <source>
        <dbReference type="RuleBase" id="RU361140"/>
    </source>
</evidence>
<dbReference type="Proteomes" id="UP000629619">
    <property type="component" value="Unassembled WGS sequence"/>
</dbReference>
<dbReference type="GO" id="GO:0046677">
    <property type="term" value="P:response to antibiotic"/>
    <property type="evidence" value="ECO:0007669"/>
    <property type="project" value="UniProtKB-UniRule"/>
</dbReference>
<evidence type="ECO:0000256" key="3">
    <source>
        <dbReference type="ARBA" id="ARBA00022801"/>
    </source>
</evidence>
<dbReference type="Pfam" id="PF13354">
    <property type="entry name" value="Beta-lactamase2"/>
    <property type="match status" value="1"/>
</dbReference>
<feature type="compositionally biased region" description="Low complexity" evidence="6">
    <location>
        <begin position="27"/>
        <end position="39"/>
    </location>
</feature>
<comment type="caution">
    <text evidence="8">The sequence shown here is derived from an EMBL/GenBank/DDBJ whole genome shotgun (WGS) entry which is preliminary data.</text>
</comment>
<dbReference type="InterPro" id="IPR000871">
    <property type="entry name" value="Beta-lactam_class-A"/>
</dbReference>
<evidence type="ECO:0000313" key="9">
    <source>
        <dbReference type="Proteomes" id="UP000629619"/>
    </source>
</evidence>
<dbReference type="GO" id="GO:0030655">
    <property type="term" value="P:beta-lactam antibiotic catabolic process"/>
    <property type="evidence" value="ECO:0007669"/>
    <property type="project" value="InterPro"/>
</dbReference>
<dbReference type="Gene3D" id="3.40.710.10">
    <property type="entry name" value="DD-peptidase/beta-lactamase superfamily"/>
    <property type="match status" value="1"/>
</dbReference>
<dbReference type="EC" id="3.5.2.6" evidence="2 5"/>
<reference evidence="8" key="1">
    <citation type="submission" date="2021-01" db="EMBL/GenBank/DDBJ databases">
        <title>Whole genome shotgun sequence of Actinoplanes siamensis NBRC 109076.</title>
        <authorList>
            <person name="Komaki H."/>
            <person name="Tamura T."/>
        </authorList>
    </citation>
    <scope>NUCLEOTIDE SEQUENCE</scope>
    <source>
        <strain evidence="8">NBRC 109076</strain>
    </source>
</reference>
<feature type="region of interest" description="Disordered" evidence="6">
    <location>
        <begin position="19"/>
        <end position="39"/>
    </location>
</feature>
<evidence type="ECO:0000256" key="2">
    <source>
        <dbReference type="ARBA" id="ARBA00012865"/>
    </source>
</evidence>